<dbReference type="Proteomes" id="UP000780801">
    <property type="component" value="Unassembled WGS sequence"/>
</dbReference>
<accession>A0A9P6KFR3</accession>
<dbReference type="OrthoDB" id="2445058at2759"/>
<feature type="region of interest" description="Disordered" evidence="2">
    <location>
        <begin position="660"/>
        <end position="680"/>
    </location>
</feature>
<evidence type="ECO:0000256" key="3">
    <source>
        <dbReference type="SAM" id="Phobius"/>
    </source>
</evidence>
<feature type="region of interest" description="Disordered" evidence="2">
    <location>
        <begin position="176"/>
        <end position="195"/>
    </location>
</feature>
<feature type="transmembrane region" description="Helical" evidence="3">
    <location>
        <begin position="992"/>
        <end position="1011"/>
    </location>
</feature>
<feature type="compositionally biased region" description="Low complexity" evidence="2">
    <location>
        <begin position="37"/>
        <end position="46"/>
    </location>
</feature>
<evidence type="ECO:0000256" key="2">
    <source>
        <dbReference type="SAM" id="MobiDB-lite"/>
    </source>
</evidence>
<keyword evidence="3" id="KW-1133">Transmembrane helix</keyword>
<name>A0A9P6KFR3_9FUNG</name>
<feature type="compositionally biased region" description="Basic residues" evidence="2">
    <location>
        <begin position="184"/>
        <end position="195"/>
    </location>
</feature>
<feature type="compositionally biased region" description="Polar residues" evidence="2">
    <location>
        <begin position="101"/>
        <end position="115"/>
    </location>
</feature>
<organism evidence="4 5">
    <name type="scientific">Lunasporangiospora selenospora</name>
    <dbReference type="NCBI Taxonomy" id="979761"/>
    <lineage>
        <taxon>Eukaryota</taxon>
        <taxon>Fungi</taxon>
        <taxon>Fungi incertae sedis</taxon>
        <taxon>Mucoromycota</taxon>
        <taxon>Mortierellomycotina</taxon>
        <taxon>Mortierellomycetes</taxon>
        <taxon>Mortierellales</taxon>
        <taxon>Mortierellaceae</taxon>
        <taxon>Lunasporangiospora</taxon>
    </lineage>
</organism>
<comment type="caution">
    <text evidence="4">The sequence shown here is derived from an EMBL/GenBank/DDBJ whole genome shotgun (WGS) entry which is preliminary data.</text>
</comment>
<feature type="region of interest" description="Disordered" evidence="2">
    <location>
        <begin position="592"/>
        <end position="638"/>
    </location>
</feature>
<evidence type="ECO:0000313" key="4">
    <source>
        <dbReference type="EMBL" id="KAF9583032.1"/>
    </source>
</evidence>
<feature type="compositionally biased region" description="Low complexity" evidence="2">
    <location>
        <begin position="600"/>
        <end position="624"/>
    </location>
</feature>
<feature type="compositionally biased region" description="Low complexity" evidence="2">
    <location>
        <begin position="116"/>
        <end position="138"/>
    </location>
</feature>
<feature type="region of interest" description="Disordered" evidence="2">
    <location>
        <begin position="504"/>
        <end position="578"/>
    </location>
</feature>
<dbReference type="AlphaFoldDB" id="A0A9P6KFR3"/>
<keyword evidence="3" id="KW-0472">Membrane</keyword>
<feature type="non-terminal residue" evidence="4">
    <location>
        <position position="1117"/>
    </location>
</feature>
<feature type="compositionally biased region" description="Polar residues" evidence="2">
    <location>
        <begin position="219"/>
        <end position="230"/>
    </location>
</feature>
<protein>
    <submittedName>
        <fullName evidence="4">Uncharacterized protein</fullName>
    </submittedName>
</protein>
<feature type="region of interest" description="Disordered" evidence="2">
    <location>
        <begin position="29"/>
        <end position="74"/>
    </location>
</feature>
<feature type="region of interest" description="Disordered" evidence="2">
    <location>
        <begin position="100"/>
        <end position="140"/>
    </location>
</feature>
<proteinExistence type="predicted"/>
<dbReference type="EMBL" id="JAABOA010000835">
    <property type="protein sequence ID" value="KAF9583032.1"/>
    <property type="molecule type" value="Genomic_DNA"/>
</dbReference>
<evidence type="ECO:0000313" key="5">
    <source>
        <dbReference type="Proteomes" id="UP000780801"/>
    </source>
</evidence>
<feature type="coiled-coil region" evidence="1">
    <location>
        <begin position="871"/>
        <end position="916"/>
    </location>
</feature>
<feature type="region of interest" description="Disordered" evidence="2">
    <location>
        <begin position="210"/>
        <end position="236"/>
    </location>
</feature>
<keyword evidence="3" id="KW-0812">Transmembrane</keyword>
<sequence>AELDSTFNTGGLAYKLVPGPGIRSSTFVRPKKKIRPQWQQWQQWQQGDPSLPPQPPQSHTIGPTKNHAEPASTFPQAADAHKEFRLRNVFTTFGLADKSSAGPSLQHPFTSPTLESTYSGVGSSTTNSNNHHNTISGTINGTVGSASGTVLKPPQSARTFPIFGDFLSGDDQPSTVATKFKLPGPRRKRRLTKKSHTVTAAGLLIPFSSALTDDEDSPANMSGDQKNSHGSLPHRRHQNNTFLQHLQHRNKGRSSAKGDGHRDISAVAAALGKLAGTGTDSGAASDTTTAVPAAVLGYGTNSQVTATNRSARPIPEELQKEREKFKDPNMLLVHEQKLPKKFESTFWPLYRQDSSLQYQHLRSPVHQQQFSYPQAPLLTHISPTLTMPSDMGPLPVGPLGGGHLYHPTTLSLTGSTRSVLPKLRDVLTTKIFLFKSHSNSLLQGHYVFRVYGNQLEYKKLHPDFHQLCLQYFREVAAKYQILESLDKKAQLLKREQDRKQKLASISWGSSQVYSPDRERQMGYGPKAAPNQESRGPLHHHHQHYNQHPPPPLHPHSNLNPNPPISQHSSSGEGSSIKTAKAGNFPEILKSSVAWDQPGMTPSAATTTTTTTTTTVTATPSSSVAPPLPPRPHLTHGRGQSFSYLDQRFNPSESHNALLRSMTGGNPELWKRAGNGTQKGADQSFLARGTVNAGPSSGSAGGPSSLVSLPQKLLYNRRRSWTNVQEQGRMDWFKQQAIGEADYKEAGRKYREELKQVTYGLEMFLEKLVEGVEFERYDSCANVVILNDNRDAVVFGVSRGDRTMMMQLESPCAKLKHEFLSRISFSTADQKDLESDRLLKSFEKRSRQPKIDNLFGFNNASPIQADNLDMFLEILSIRVSQQEARLQEKNGNIRSTMQQIEERVERLNNLDERAKHVMGLMLRTINSNEVQTALQPSTGTGLTLEETLRMKQDDVMKKLIICTKIMNHARYKLNKLEYQIELEQRSIRLFRQYKIIIAVVASSLIFIAWFLYHSRANAMAPQPASPLFERPDKPIERSYRFHPDERLMEAASSSPDSAIVDSEFRTSAGDDDTGKLLLVTGDLDEVGGLLKTDKKVQATDKCPRESLDWFLAKYWRCR</sequence>
<evidence type="ECO:0000256" key="1">
    <source>
        <dbReference type="SAM" id="Coils"/>
    </source>
</evidence>
<keyword evidence="5" id="KW-1185">Reference proteome</keyword>
<feature type="compositionally biased region" description="Low complexity" evidence="2">
    <location>
        <begin position="554"/>
        <end position="575"/>
    </location>
</feature>
<reference evidence="4" key="1">
    <citation type="journal article" date="2020" name="Fungal Divers.">
        <title>Resolving the Mortierellaceae phylogeny through synthesis of multi-gene phylogenetics and phylogenomics.</title>
        <authorList>
            <person name="Vandepol N."/>
            <person name="Liber J."/>
            <person name="Desiro A."/>
            <person name="Na H."/>
            <person name="Kennedy M."/>
            <person name="Barry K."/>
            <person name="Grigoriev I.V."/>
            <person name="Miller A.N."/>
            <person name="O'Donnell K."/>
            <person name="Stajich J.E."/>
            <person name="Bonito G."/>
        </authorList>
    </citation>
    <scope>NUCLEOTIDE SEQUENCE</scope>
    <source>
        <strain evidence="4">KOD1015</strain>
    </source>
</reference>
<gene>
    <name evidence="4" type="ORF">BGW38_010388</name>
</gene>
<keyword evidence="1" id="KW-0175">Coiled coil</keyword>